<keyword evidence="7" id="KW-1185">Reference proteome</keyword>
<dbReference type="InterPro" id="IPR033120">
    <property type="entry name" value="HOTDOG_ACOT"/>
</dbReference>
<keyword evidence="2" id="KW-0677">Repeat</keyword>
<keyword evidence="4" id="KW-0809">Transit peptide</keyword>
<comment type="similarity">
    <text evidence="1">Belongs to the acyl coenzyme A hydrolase family.</text>
</comment>
<dbReference type="InParanoid" id="A0A167LPK4"/>
<dbReference type="Proteomes" id="UP000077315">
    <property type="component" value="Unassembled WGS sequence"/>
</dbReference>
<dbReference type="GeneID" id="28992911"/>
<feature type="domain" description="HotDog ACOT-type" evidence="5">
    <location>
        <begin position="298"/>
        <end position="414"/>
    </location>
</feature>
<dbReference type="PANTHER" id="PTHR12655">
    <property type="entry name" value="ACYL-COA THIOESTERASE"/>
    <property type="match status" value="1"/>
</dbReference>
<dbReference type="PANTHER" id="PTHR12655:SF0">
    <property type="entry name" value="ACYL-COENZYME A THIOESTERASE 9, MITOCHONDRIAL"/>
    <property type="match status" value="1"/>
</dbReference>
<dbReference type="RefSeq" id="XP_018288894.1">
    <property type="nucleotide sequence ID" value="XM_018432005.1"/>
</dbReference>
<dbReference type="Gene3D" id="3.10.129.10">
    <property type="entry name" value="Hotdog Thioesterase"/>
    <property type="match status" value="2"/>
</dbReference>
<evidence type="ECO:0000259" key="5">
    <source>
        <dbReference type="PROSITE" id="PS51770"/>
    </source>
</evidence>
<dbReference type="VEuPathDB" id="FungiDB:PHYBLDRAFT_148073"/>
<accession>A0A167LPK4</accession>
<dbReference type="InterPro" id="IPR029069">
    <property type="entry name" value="HotDog_dom_sf"/>
</dbReference>
<dbReference type="GO" id="GO:0006637">
    <property type="term" value="P:acyl-CoA metabolic process"/>
    <property type="evidence" value="ECO:0007669"/>
    <property type="project" value="TreeGrafter"/>
</dbReference>
<name>A0A167LPK4_PHYB8</name>
<keyword evidence="3" id="KW-0378">Hydrolase</keyword>
<proteinExistence type="inferred from homology"/>
<evidence type="ECO:0000256" key="4">
    <source>
        <dbReference type="ARBA" id="ARBA00022946"/>
    </source>
</evidence>
<dbReference type="EMBL" id="KV440987">
    <property type="protein sequence ID" value="OAD70854.1"/>
    <property type="molecule type" value="Genomic_DNA"/>
</dbReference>
<protein>
    <recommendedName>
        <fullName evidence="5">HotDog ACOT-type domain-containing protein</fullName>
    </recommendedName>
</protein>
<evidence type="ECO:0000313" key="6">
    <source>
        <dbReference type="EMBL" id="OAD70854.1"/>
    </source>
</evidence>
<organism evidence="6 7">
    <name type="scientific">Phycomyces blakesleeanus (strain ATCC 8743b / DSM 1359 / FGSC 10004 / NBRC 33097 / NRRL 1555)</name>
    <dbReference type="NCBI Taxonomy" id="763407"/>
    <lineage>
        <taxon>Eukaryota</taxon>
        <taxon>Fungi</taxon>
        <taxon>Fungi incertae sedis</taxon>
        <taxon>Mucoromycota</taxon>
        <taxon>Mucoromycotina</taxon>
        <taxon>Mucoromycetes</taxon>
        <taxon>Mucorales</taxon>
        <taxon>Phycomycetaceae</taxon>
        <taxon>Phycomyces</taxon>
    </lineage>
</organism>
<gene>
    <name evidence="6" type="ORF">PHYBLDRAFT_148073</name>
</gene>
<evidence type="ECO:0000256" key="1">
    <source>
        <dbReference type="ARBA" id="ARBA00010458"/>
    </source>
</evidence>
<dbReference type="OrthoDB" id="331699at2759"/>
<reference evidence="7" key="1">
    <citation type="submission" date="2015-06" db="EMBL/GenBank/DDBJ databases">
        <title>Expansion of signal transduction pathways in fungi by whole-genome duplication.</title>
        <authorList>
            <consortium name="DOE Joint Genome Institute"/>
            <person name="Corrochano L.M."/>
            <person name="Kuo A."/>
            <person name="Marcet-Houben M."/>
            <person name="Polaino S."/>
            <person name="Salamov A."/>
            <person name="Villalobos J.M."/>
            <person name="Alvarez M.I."/>
            <person name="Avalos J."/>
            <person name="Benito E.P."/>
            <person name="Benoit I."/>
            <person name="Burger G."/>
            <person name="Camino L.P."/>
            <person name="Canovas D."/>
            <person name="Cerda-Olmedo E."/>
            <person name="Cheng J.-F."/>
            <person name="Dominguez A."/>
            <person name="Elias M."/>
            <person name="Eslava A.P."/>
            <person name="Glaser F."/>
            <person name="Grimwood J."/>
            <person name="Gutierrez G."/>
            <person name="Heitman J."/>
            <person name="Henrissat B."/>
            <person name="Iturriaga E.A."/>
            <person name="Lang B.F."/>
            <person name="Lavin J.L."/>
            <person name="Lee S."/>
            <person name="Li W."/>
            <person name="Lindquist E."/>
            <person name="Lopez-Garcia S."/>
            <person name="Luque E.M."/>
            <person name="Marcos A.T."/>
            <person name="Martin J."/>
            <person name="McCluskey K."/>
            <person name="Medina H.R."/>
            <person name="Miralles-Duran A."/>
            <person name="Miyazaki A."/>
            <person name="Munoz-Torres E."/>
            <person name="Oguiza J.A."/>
            <person name="Ohm R."/>
            <person name="Olmedo M."/>
            <person name="Orejas M."/>
            <person name="Ortiz-Castellanos L."/>
            <person name="Pisabarro A.G."/>
            <person name="Rodriguez-Romero J."/>
            <person name="Ruiz-Herrera J."/>
            <person name="Ruiz-Vazquez R."/>
            <person name="Sanz C."/>
            <person name="Schackwitz W."/>
            <person name="Schmutz J."/>
            <person name="Shahriari M."/>
            <person name="Shelest E."/>
            <person name="Silva-Franco F."/>
            <person name="Soanes D."/>
            <person name="Syed K."/>
            <person name="Tagua V.G."/>
            <person name="Talbot N.J."/>
            <person name="Thon M."/>
            <person name="De vries R.P."/>
            <person name="Wiebenga A."/>
            <person name="Yadav J.S."/>
            <person name="Braun E.L."/>
            <person name="Baker S."/>
            <person name="Garre V."/>
            <person name="Horwitz B."/>
            <person name="Torres-Martinez S."/>
            <person name="Idnurm A."/>
            <person name="Herrera-Estrella A."/>
            <person name="Gabaldon T."/>
            <person name="Grigoriev I.V."/>
        </authorList>
    </citation>
    <scope>NUCLEOTIDE SEQUENCE [LARGE SCALE GENOMIC DNA]</scope>
    <source>
        <strain evidence="7">NRRL 1555(-)</strain>
    </source>
</reference>
<dbReference type="SUPFAM" id="SSF54637">
    <property type="entry name" value="Thioesterase/thiol ester dehydrase-isomerase"/>
    <property type="match status" value="1"/>
</dbReference>
<dbReference type="STRING" id="763407.A0A167LPK4"/>
<dbReference type="AlphaFoldDB" id="A0A167LPK4"/>
<evidence type="ECO:0000256" key="2">
    <source>
        <dbReference type="ARBA" id="ARBA00022737"/>
    </source>
</evidence>
<evidence type="ECO:0000256" key="3">
    <source>
        <dbReference type="ARBA" id="ARBA00022801"/>
    </source>
</evidence>
<dbReference type="GO" id="GO:0047617">
    <property type="term" value="F:fatty acyl-CoA hydrolase activity"/>
    <property type="evidence" value="ECO:0007669"/>
    <property type="project" value="TreeGrafter"/>
</dbReference>
<dbReference type="PROSITE" id="PS51770">
    <property type="entry name" value="HOTDOG_ACOT"/>
    <property type="match status" value="1"/>
</dbReference>
<sequence>MVDPRSQTRLIPRVYVNIPDRNTPDEAWKRLTVPSKNPDFIYTSKRIPERDYKIHNDIREYAIEYRKNPQMSKTMSSSYLERFIPFKSSIKCYEEYSSPNKNIRFGKLLEEIDDIGGSITGRHIECLRSSDICFPITAGVEQIYSNMPDTIEDYKLCGHVAYTRNALMVVYISLEIVRHKAVMSTRIMAPKVIPKLGVWNKNTVAVFSATFLQYNTMTGRSEPVGQLIYSTPQEKQMYDQMAARHILKQNHLKQANRILLLAEQNKYNNSITSTGVKDHPNFSSDLDKNTLFETVYISSTKIENTFTANPQYRNCNGKVFGGYIIRDSYEFSCTGVTYFLRSSQFRLIKINDIIFRSPMMAGDHIRMTFEVICSNGPQGADLITCTTTETRNPNTLEYKVAVMMYTTFVSRDPSVKVKMVLPETNKEKHFWSIGHELIQQKNECYLEFVGKTDESEKMAKL</sequence>
<evidence type="ECO:0000313" key="7">
    <source>
        <dbReference type="Proteomes" id="UP000077315"/>
    </source>
</evidence>